<sequence length="557" mass="63827">MAILAVCWLIVESRVIPDGFLKWFFLSFYIHPVFLVFCQIFLWLKLLLKCLTSLLSYPLNIISQATRFLHNLVITIVSNTESEQVGSSSSSSSTPVGVVNNSYCYCTEKSVSEVVSTDSCNLKQLDFWVQPLLLNQPIRAGSEEDVESGSDEDHVGGGGGFIDSSAASSMVVGGFIDSPSQAEDDDDDGDLVEGRQSTDCIYSSTLLAGELNRQQEEEEEQEVSVDAAFYQMYLERMRWFDVLNQDRTSGVSAVLNQQVELCNKSPFEKLQLPEDFPSSPFNFVSPLALSKLEKKRLMQSMENDFELVYVAQSCLSWEALHHQYKKLEALASQENTSSSSTSVLCDGHNIGQQFQNFEVLLERFMEDERCHGKRVWNYVRARFSLDSLLQVPHLSVTVDREGRGEGTLQVKDAFNILEKCINTFWAFITTDTIKKKPWWKPMSSLISTSCLEDLRDITLLYDLTRQFRKKEMWLRDLQGKRRCWLRKMESHVEEESERKEILFTLIDMKLISRVLRLSVITTCQLKWCQEKLDRIECRDGKIVRHCPRDDALLLFPP</sequence>
<dbReference type="InterPro" id="IPR012870">
    <property type="entry name" value="DUF1666"/>
</dbReference>
<dbReference type="EMBL" id="OZ034813">
    <property type="protein sequence ID" value="CAL1357752.1"/>
    <property type="molecule type" value="Genomic_DNA"/>
</dbReference>
<dbReference type="Pfam" id="PF07891">
    <property type="entry name" value="DUF1666"/>
    <property type="match status" value="1"/>
</dbReference>
<feature type="transmembrane region" description="Helical" evidence="2">
    <location>
        <begin position="23"/>
        <end position="44"/>
    </location>
</feature>
<reference evidence="3 4" key="1">
    <citation type="submission" date="2024-04" db="EMBL/GenBank/DDBJ databases">
        <authorList>
            <person name="Fracassetti M."/>
        </authorList>
    </citation>
    <scope>NUCLEOTIDE SEQUENCE [LARGE SCALE GENOMIC DNA]</scope>
</reference>
<dbReference type="Proteomes" id="UP001497516">
    <property type="component" value="Chromosome 1"/>
</dbReference>
<dbReference type="AlphaFoldDB" id="A0AAV2CPB7"/>
<keyword evidence="2" id="KW-1133">Transmembrane helix</keyword>
<evidence type="ECO:0000313" key="4">
    <source>
        <dbReference type="Proteomes" id="UP001497516"/>
    </source>
</evidence>
<feature type="compositionally biased region" description="Acidic residues" evidence="1">
    <location>
        <begin position="182"/>
        <end position="191"/>
    </location>
</feature>
<keyword evidence="2" id="KW-0812">Transmembrane</keyword>
<keyword evidence="4" id="KW-1185">Reference proteome</keyword>
<evidence type="ECO:0000313" key="3">
    <source>
        <dbReference type="EMBL" id="CAL1357752.1"/>
    </source>
</evidence>
<accession>A0AAV2CPB7</accession>
<dbReference type="PANTHER" id="PTHR46741">
    <property type="entry name" value="OS09G0413600 PROTEIN"/>
    <property type="match status" value="1"/>
</dbReference>
<evidence type="ECO:0000256" key="1">
    <source>
        <dbReference type="SAM" id="MobiDB-lite"/>
    </source>
</evidence>
<feature type="region of interest" description="Disordered" evidence="1">
    <location>
        <begin position="175"/>
        <end position="194"/>
    </location>
</feature>
<protein>
    <submittedName>
        <fullName evidence="3">Uncharacterized protein</fullName>
    </submittedName>
</protein>
<feature type="region of interest" description="Disordered" evidence="1">
    <location>
        <begin position="141"/>
        <end position="160"/>
    </location>
</feature>
<dbReference type="PANTHER" id="PTHR46741:SF7">
    <property type="entry name" value="TRANSMEMBRANE PROTEIN"/>
    <property type="match status" value="1"/>
</dbReference>
<gene>
    <name evidence="3" type="ORF">LTRI10_LOCUS5358</name>
</gene>
<keyword evidence="2" id="KW-0472">Membrane</keyword>
<organism evidence="3 4">
    <name type="scientific">Linum trigynum</name>
    <dbReference type="NCBI Taxonomy" id="586398"/>
    <lineage>
        <taxon>Eukaryota</taxon>
        <taxon>Viridiplantae</taxon>
        <taxon>Streptophyta</taxon>
        <taxon>Embryophyta</taxon>
        <taxon>Tracheophyta</taxon>
        <taxon>Spermatophyta</taxon>
        <taxon>Magnoliopsida</taxon>
        <taxon>eudicotyledons</taxon>
        <taxon>Gunneridae</taxon>
        <taxon>Pentapetalae</taxon>
        <taxon>rosids</taxon>
        <taxon>fabids</taxon>
        <taxon>Malpighiales</taxon>
        <taxon>Linaceae</taxon>
        <taxon>Linum</taxon>
    </lineage>
</organism>
<evidence type="ECO:0000256" key="2">
    <source>
        <dbReference type="SAM" id="Phobius"/>
    </source>
</evidence>
<name>A0AAV2CPB7_9ROSI</name>
<proteinExistence type="predicted"/>